<evidence type="ECO:0000256" key="4">
    <source>
        <dbReference type="PIRSR" id="PIRSR001227-1"/>
    </source>
</evidence>
<feature type="transmembrane region" description="Helical" evidence="6">
    <location>
        <begin position="7"/>
        <end position="27"/>
    </location>
</feature>
<dbReference type="GO" id="GO:0017000">
    <property type="term" value="P:antibiotic biosynthetic process"/>
    <property type="evidence" value="ECO:0007669"/>
    <property type="project" value="InterPro"/>
</dbReference>
<keyword evidence="5" id="KW-0106">Calcium</keyword>
<dbReference type="PIRSF" id="PIRSF001227">
    <property type="entry name" value="Pen_acylase"/>
    <property type="match status" value="1"/>
</dbReference>
<dbReference type="Pfam" id="PF01804">
    <property type="entry name" value="Penicil_amidase"/>
    <property type="match status" value="1"/>
</dbReference>
<dbReference type="InterPro" id="IPR029055">
    <property type="entry name" value="Ntn_hydrolases_N"/>
</dbReference>
<dbReference type="Gene3D" id="1.10.1400.10">
    <property type="match status" value="1"/>
</dbReference>
<feature type="binding site" evidence="5">
    <location>
        <position position="318"/>
    </location>
    <ligand>
        <name>Ca(2+)</name>
        <dbReference type="ChEBI" id="CHEBI:29108"/>
    </ligand>
</feature>
<evidence type="ECO:0000256" key="1">
    <source>
        <dbReference type="ARBA" id="ARBA00006586"/>
    </source>
</evidence>
<evidence type="ECO:0000313" key="7">
    <source>
        <dbReference type="EMBL" id="AOW21553.1"/>
    </source>
</evidence>
<evidence type="ECO:0000256" key="2">
    <source>
        <dbReference type="ARBA" id="ARBA00022801"/>
    </source>
</evidence>
<evidence type="ECO:0000256" key="5">
    <source>
        <dbReference type="PIRSR" id="PIRSR001227-2"/>
    </source>
</evidence>
<keyword evidence="5" id="KW-0479">Metal-binding</keyword>
<keyword evidence="6" id="KW-0472">Membrane</keyword>
<dbReference type="Gene3D" id="3.60.20.10">
    <property type="entry name" value="Glutamine Phosphoribosylpyrophosphate, subunit 1, domain 1"/>
    <property type="match status" value="1"/>
</dbReference>
<dbReference type="InterPro" id="IPR043146">
    <property type="entry name" value="Penicillin_amidase_N_B-knob"/>
</dbReference>
<keyword evidence="6" id="KW-0812">Transmembrane</keyword>
<dbReference type="InterPro" id="IPR043147">
    <property type="entry name" value="Penicillin_amidase_A-knob"/>
</dbReference>
<dbReference type="InterPro" id="IPR014395">
    <property type="entry name" value="Pen/GL7ACA/AHL_acylase"/>
</dbReference>
<dbReference type="RefSeq" id="WP_070237713.1">
    <property type="nucleotide sequence ID" value="NZ_CP017478.1"/>
</dbReference>
<dbReference type="GO" id="GO:0046872">
    <property type="term" value="F:metal ion binding"/>
    <property type="evidence" value="ECO:0007669"/>
    <property type="project" value="UniProtKB-KW"/>
</dbReference>
<keyword evidence="2" id="KW-0378">Hydrolase</keyword>
<accession>A0A1D8PAF4</accession>
<dbReference type="CDD" id="cd03747">
    <property type="entry name" value="Ntn_PGA_like"/>
    <property type="match status" value="1"/>
</dbReference>
<sequence length="792" mass="90577">MKKRILTLLKILVVFFLMLIITGYFFVNNLKPTYEGNINLQGLQSTTDVYFDDYGIPHIYAKNETDAIKTLGYVHAQDRLWQMELLRRIAPGKLSEIFGEVAIENDKFNITLGIDEYSQKTVDSFDKNSETYKLSMAYLDGINQYIIEGKTPIEFYILGIDKKEFTLNDVHNIIGYMAFSFAMAYKTDPILSSLQAKLGNEYIKELGIDINPNSTLIKNYNNTNSIIAREVAKIQGKSPIPAFIGSNSWVVASEKAKNGKVLFANDPHIGYSSPSVWYEAHIKTPDFESYGYYLGGVPFPLLQHNREYAYGLTMFENDDLDFYQEENHPTDNSKYKTINGYKPYKISNKIITVKDTENIEFKVKSSIHGPLINDAIKGLESKKPLAMSWIYTKTPNKILEAIYKMSHANNVGEFKSGVSLIHAPGLNVMYGDNNGNISWIAAGKLYKLPEKANPKFVLNGTNGKDEIEEYLDFSQNPQAHNPPWNYVYSNNNQPDSIAGMLYPGYYLPEDRAKRTVQLLEEKNDFDVDDYKKMLNDSKSLVAEELSKIIVSEVKSASKTENEIESIKILENWDGNFVKSSIGATIYSRFVFLFMRNTFEDEITKEVFFDFVNTHIMKRMIAQQVRKEESIWWDNINTNEKEVKSDIFKKSFSETVSSLEKQLGTDVNSWTWNRVHKVEHTHPLGSVQTLKTYFNVGTYDIDGANEVLNQQINDYTLDATYNIHAGPSTRRIVDFSDVDNSWSILPTGNSGNPLSKHYRDQAEMFANGEFRKMRMNKEEIEKVSTKLILTSIN</sequence>
<dbReference type="SUPFAM" id="SSF56235">
    <property type="entry name" value="N-terminal nucleophile aminohydrolases (Ntn hydrolases)"/>
    <property type="match status" value="1"/>
</dbReference>
<dbReference type="OrthoDB" id="9759796at2"/>
<organism evidence="7 8">
    <name type="scientific">Urechidicola croceus</name>
    <dbReference type="NCBI Taxonomy" id="1850246"/>
    <lineage>
        <taxon>Bacteria</taxon>
        <taxon>Pseudomonadati</taxon>
        <taxon>Bacteroidota</taxon>
        <taxon>Flavobacteriia</taxon>
        <taxon>Flavobacteriales</taxon>
        <taxon>Flavobacteriaceae</taxon>
        <taxon>Urechidicola</taxon>
    </lineage>
</organism>
<reference evidence="7 8" key="1">
    <citation type="submission" date="2016-10" db="EMBL/GenBank/DDBJ databases">
        <title>Lutibacter sp. LPB0138, isolated from marine gastropod.</title>
        <authorList>
            <person name="Kim E."/>
            <person name="Yi H."/>
        </authorList>
    </citation>
    <scope>NUCLEOTIDE SEQUENCE [LARGE SCALE GENOMIC DNA]</scope>
    <source>
        <strain evidence="7 8">LPB0138</strain>
    </source>
</reference>
<keyword evidence="3" id="KW-0865">Zymogen</keyword>
<dbReference type="Gene3D" id="2.30.120.10">
    <property type="match status" value="1"/>
</dbReference>
<evidence type="ECO:0000256" key="3">
    <source>
        <dbReference type="ARBA" id="ARBA00023145"/>
    </source>
</evidence>
<dbReference type="InterPro" id="IPR023343">
    <property type="entry name" value="Penicillin_amidase_dom1"/>
</dbReference>
<keyword evidence="8" id="KW-1185">Reference proteome</keyword>
<evidence type="ECO:0000313" key="8">
    <source>
        <dbReference type="Proteomes" id="UP000176050"/>
    </source>
</evidence>
<comment type="cofactor">
    <cofactor evidence="5">
        <name>Ca(2+)</name>
        <dbReference type="ChEBI" id="CHEBI:29108"/>
    </cofactor>
    <text evidence="5">Binds 1 Ca(2+) ion per dimer.</text>
</comment>
<protein>
    <submittedName>
        <fullName evidence="7">Penicillin acylase family protein</fullName>
    </submittedName>
</protein>
<dbReference type="EMBL" id="CP017478">
    <property type="protein sequence ID" value="AOW21553.1"/>
    <property type="molecule type" value="Genomic_DNA"/>
</dbReference>
<dbReference type="Proteomes" id="UP000176050">
    <property type="component" value="Chromosome"/>
</dbReference>
<dbReference type="KEGG" id="lul:LPB138_13085"/>
<dbReference type="PANTHER" id="PTHR34218:SF5">
    <property type="entry name" value="PENICILLIN ACYLASE FAMILY PROTEIN"/>
    <property type="match status" value="1"/>
</dbReference>
<feature type="binding site" evidence="5">
    <location>
        <position position="321"/>
    </location>
    <ligand>
        <name>Ca(2+)</name>
        <dbReference type="ChEBI" id="CHEBI:29108"/>
    </ligand>
</feature>
<gene>
    <name evidence="7" type="ORF">LPB138_13085</name>
</gene>
<feature type="active site" description="Nucleophile" evidence="4">
    <location>
        <position position="246"/>
    </location>
</feature>
<evidence type="ECO:0000256" key="6">
    <source>
        <dbReference type="SAM" id="Phobius"/>
    </source>
</evidence>
<dbReference type="STRING" id="1850246.LPB138_13085"/>
<dbReference type="Gene3D" id="1.10.439.10">
    <property type="entry name" value="Penicillin Amidohydrolase, domain 1"/>
    <property type="match status" value="1"/>
</dbReference>
<keyword evidence="6" id="KW-1133">Transmembrane helix</keyword>
<dbReference type="InterPro" id="IPR002692">
    <property type="entry name" value="S45"/>
</dbReference>
<dbReference type="AlphaFoldDB" id="A0A1D8PAF4"/>
<proteinExistence type="inferred from homology"/>
<name>A0A1D8PAF4_9FLAO</name>
<dbReference type="GO" id="GO:0016811">
    <property type="term" value="F:hydrolase activity, acting on carbon-nitrogen (but not peptide) bonds, in linear amides"/>
    <property type="evidence" value="ECO:0007669"/>
    <property type="project" value="InterPro"/>
</dbReference>
<dbReference type="PANTHER" id="PTHR34218">
    <property type="entry name" value="PEPTIDASE S45 PENICILLIN AMIDASE"/>
    <property type="match status" value="1"/>
</dbReference>
<comment type="similarity">
    <text evidence="1">Belongs to the peptidase S45 family.</text>
</comment>
<feature type="binding site" evidence="5">
    <location>
        <position position="454"/>
    </location>
    <ligand>
        <name>Ca(2+)</name>
        <dbReference type="ChEBI" id="CHEBI:29108"/>
    </ligand>
</feature>